<gene>
    <name evidence="10" type="ORF">CPSG_05282</name>
</gene>
<reference evidence="11" key="1">
    <citation type="journal article" date="2010" name="Genome Res.">
        <title>Population genomic sequencing of Coccidioides fungi reveals recent hybridization and transposon control.</title>
        <authorList>
            <person name="Neafsey D.E."/>
            <person name="Barker B.M."/>
            <person name="Sharpton T.J."/>
            <person name="Stajich J.E."/>
            <person name="Park D.J."/>
            <person name="Whiston E."/>
            <person name="Hung C.-Y."/>
            <person name="McMahan C."/>
            <person name="White J."/>
            <person name="Sykes S."/>
            <person name="Heiman D."/>
            <person name="Young S."/>
            <person name="Zeng Q."/>
            <person name="Abouelleil A."/>
            <person name="Aftuck L."/>
            <person name="Bessette D."/>
            <person name="Brown A."/>
            <person name="FitzGerald M."/>
            <person name="Lui A."/>
            <person name="Macdonald J.P."/>
            <person name="Priest M."/>
            <person name="Orbach M.J."/>
            <person name="Galgiani J.N."/>
            <person name="Kirkland T.N."/>
            <person name="Cole G.T."/>
            <person name="Birren B.W."/>
            <person name="Henn M.R."/>
            <person name="Taylor J.W."/>
            <person name="Rounsley S.D."/>
        </authorList>
    </citation>
    <scope>NUCLEOTIDE SEQUENCE [LARGE SCALE GENOMIC DNA]</scope>
    <source>
        <strain evidence="11">RMSCC 757 / Silveira</strain>
    </source>
</reference>
<evidence type="ECO:0000256" key="6">
    <source>
        <dbReference type="ARBA" id="ARBA00038106"/>
    </source>
</evidence>
<evidence type="ECO:0000256" key="3">
    <source>
        <dbReference type="ARBA" id="ARBA00013194"/>
    </source>
</evidence>
<feature type="domain" description="PPIase FKBP-type" evidence="9">
    <location>
        <begin position="63"/>
        <end position="177"/>
    </location>
</feature>
<evidence type="ECO:0000313" key="10">
    <source>
        <dbReference type="EMBL" id="EFW18596.1"/>
    </source>
</evidence>
<proteinExistence type="inferred from homology"/>
<accession>E9D514</accession>
<protein>
    <recommendedName>
        <fullName evidence="3 7">peptidylprolyl isomerase</fullName>
        <ecNumber evidence="3 7">5.2.1.8</ecNumber>
    </recommendedName>
</protein>
<comment type="similarity">
    <text evidence="6">Belongs to the FKBP-type PPIase family. FKBP1 subfamily.</text>
</comment>
<dbReference type="EC" id="5.2.1.8" evidence="3 7"/>
<dbReference type="EMBL" id="GL636492">
    <property type="protein sequence ID" value="EFW18596.1"/>
    <property type="molecule type" value="Genomic_DNA"/>
</dbReference>
<feature type="compositionally biased region" description="Basic and acidic residues" evidence="8">
    <location>
        <begin position="31"/>
        <end position="44"/>
    </location>
</feature>
<evidence type="ECO:0000256" key="7">
    <source>
        <dbReference type="PROSITE-ProRule" id="PRU00277"/>
    </source>
</evidence>
<keyword evidence="4 7" id="KW-0697">Rotamase</keyword>
<name>E9D514_COCPS</name>
<comment type="function">
    <text evidence="2">PPIases accelerate the folding of proteins. It catalyzes the cis-trans isomerization of proline imidic peptide bonds in oligopeptides.</text>
</comment>
<keyword evidence="11" id="KW-1185">Reference proteome</keyword>
<comment type="catalytic activity">
    <reaction evidence="1 7">
        <text>[protein]-peptidylproline (omega=180) = [protein]-peptidylproline (omega=0)</text>
        <dbReference type="Rhea" id="RHEA:16237"/>
        <dbReference type="Rhea" id="RHEA-COMP:10747"/>
        <dbReference type="Rhea" id="RHEA-COMP:10748"/>
        <dbReference type="ChEBI" id="CHEBI:83833"/>
        <dbReference type="ChEBI" id="CHEBI:83834"/>
        <dbReference type="EC" id="5.2.1.8"/>
    </reaction>
</comment>
<reference evidence="11" key="2">
    <citation type="submission" date="2010-03" db="EMBL/GenBank/DDBJ databases">
        <title>The genome sequence of Coccidioides posadasii strain Silveira.</title>
        <authorList>
            <consortium name="The Broad Institute Genome Sequencing Center for Infectious Disease"/>
            <person name="Neafsey D."/>
            <person name="Orbach M."/>
            <person name="Henn M.R."/>
            <person name="Cole G.T."/>
            <person name="Galgiani J."/>
            <person name="Gardner M.J."/>
            <person name="Kirkland T.N."/>
            <person name="Taylor J.W."/>
            <person name="Young S.K."/>
            <person name="Zeng Q."/>
            <person name="Koehrsen M."/>
            <person name="Alvarado L."/>
            <person name="Berlin A."/>
            <person name="Borenstein D."/>
            <person name="Chapman S.B."/>
            <person name="Chen Z."/>
            <person name="Engels R."/>
            <person name="Freedman E."/>
            <person name="Gellesch M."/>
            <person name="Goldberg J."/>
            <person name="Griggs A."/>
            <person name="Gujja S."/>
            <person name="Heilman E."/>
            <person name="Heiman D."/>
            <person name="Howarth C."/>
            <person name="Jen D."/>
            <person name="Larson L."/>
            <person name="Mehta T."/>
            <person name="Neiman D."/>
            <person name="Park D."/>
            <person name="Pearson M."/>
            <person name="Richards J."/>
            <person name="Roberts A."/>
            <person name="Saif S."/>
            <person name="Shea T."/>
            <person name="Shenoy N."/>
            <person name="Sisk P."/>
            <person name="Stolte C."/>
            <person name="Sykes S."/>
            <person name="Walk T."/>
            <person name="White J."/>
            <person name="Yandava C."/>
            <person name="Haas B."/>
            <person name="Nusbaum C."/>
            <person name="Birren B."/>
        </authorList>
    </citation>
    <scope>NUCLEOTIDE SEQUENCE [LARGE SCALE GENOMIC DNA]</scope>
    <source>
        <strain evidence="11">RMSCC 757 / Silveira</strain>
    </source>
</reference>
<dbReference type="VEuPathDB" id="FungiDB:D8B26_005355"/>
<dbReference type="InterPro" id="IPR046357">
    <property type="entry name" value="PPIase_dom_sf"/>
</dbReference>
<evidence type="ECO:0000256" key="5">
    <source>
        <dbReference type="ARBA" id="ARBA00023235"/>
    </source>
</evidence>
<feature type="region of interest" description="Disordered" evidence="8">
    <location>
        <begin position="1"/>
        <end position="62"/>
    </location>
</feature>
<evidence type="ECO:0000256" key="2">
    <source>
        <dbReference type="ARBA" id="ARBA00002388"/>
    </source>
</evidence>
<evidence type="ECO:0000256" key="8">
    <source>
        <dbReference type="SAM" id="MobiDB-lite"/>
    </source>
</evidence>
<dbReference type="InterPro" id="IPR050689">
    <property type="entry name" value="FKBP-type_PPIase"/>
</dbReference>
<evidence type="ECO:0000256" key="4">
    <source>
        <dbReference type="ARBA" id="ARBA00023110"/>
    </source>
</evidence>
<dbReference type="HOGENOM" id="CLU_946676_0_0_1"/>
<dbReference type="PANTHER" id="PTHR10516:SF443">
    <property type="entry name" value="FK506-BINDING PROTEIN 59-RELATED"/>
    <property type="match status" value="1"/>
</dbReference>
<dbReference type="PROSITE" id="PS50059">
    <property type="entry name" value="FKBP_PPIASE"/>
    <property type="match status" value="1"/>
</dbReference>
<evidence type="ECO:0000259" key="9">
    <source>
        <dbReference type="PROSITE" id="PS50059"/>
    </source>
</evidence>
<organism evidence="11">
    <name type="scientific">Coccidioides posadasii (strain RMSCC 757 / Silveira)</name>
    <name type="common">Valley fever fungus</name>
    <dbReference type="NCBI Taxonomy" id="443226"/>
    <lineage>
        <taxon>Eukaryota</taxon>
        <taxon>Fungi</taxon>
        <taxon>Dikarya</taxon>
        <taxon>Ascomycota</taxon>
        <taxon>Pezizomycotina</taxon>
        <taxon>Eurotiomycetes</taxon>
        <taxon>Eurotiomycetidae</taxon>
        <taxon>Onygenales</taxon>
        <taxon>Onygenaceae</taxon>
        <taxon>Coccidioides</taxon>
    </lineage>
</organism>
<dbReference type="GO" id="GO:0005737">
    <property type="term" value="C:cytoplasm"/>
    <property type="evidence" value="ECO:0007669"/>
    <property type="project" value="TreeGrafter"/>
</dbReference>
<dbReference type="Proteomes" id="UP000002497">
    <property type="component" value="Unassembled WGS sequence"/>
</dbReference>
<dbReference type="AlphaFoldDB" id="E9D514"/>
<dbReference type="GO" id="GO:0003755">
    <property type="term" value="F:peptidyl-prolyl cis-trans isomerase activity"/>
    <property type="evidence" value="ECO:0007669"/>
    <property type="project" value="UniProtKB-KW"/>
</dbReference>
<dbReference type="Pfam" id="PF00254">
    <property type="entry name" value="FKBP_C"/>
    <property type="match status" value="1"/>
</dbReference>
<evidence type="ECO:0000313" key="11">
    <source>
        <dbReference type="Proteomes" id="UP000002497"/>
    </source>
</evidence>
<feature type="compositionally biased region" description="Polar residues" evidence="8">
    <location>
        <begin position="46"/>
        <end position="55"/>
    </location>
</feature>
<keyword evidence="5 7" id="KW-0413">Isomerase</keyword>
<dbReference type="InterPro" id="IPR001179">
    <property type="entry name" value="PPIase_FKBP_dom"/>
</dbReference>
<dbReference type="STRING" id="443226.E9D514"/>
<evidence type="ECO:0000256" key="1">
    <source>
        <dbReference type="ARBA" id="ARBA00000971"/>
    </source>
</evidence>
<dbReference type="SUPFAM" id="SSF54534">
    <property type="entry name" value="FKBP-like"/>
    <property type="match status" value="1"/>
</dbReference>
<dbReference type="PANTHER" id="PTHR10516">
    <property type="entry name" value="PEPTIDYL-PROLYL CIS-TRANS ISOMERASE"/>
    <property type="match status" value="1"/>
</dbReference>
<sequence>MTDPSLALDKVCNHLKNPDEANENSQQSDAGSDRFDGASGDRPRTQTKPTTTEINDVSRPTRGDKVTVAYNGYLYDRKTGCRGKRIDTTEERGDFTFHLGTGKVIQGRGHLPLESLRSGHVNLYNLVGFENAVLSLAKGAACSVIISPEEAYMDRGFPGLIPPNSTLAFDIHLKEIHKAAVLPCKNFTVFSQMYTSVVNGHGAEFSDLGKIILRCLFFRARQHDPLIKARVLDASAPHSAWKVKVGILQRGMVQGVVLDPWLSLREIDRAMYRLGQVTVMISRRRIRLALPRQD</sequence>
<dbReference type="Gene3D" id="3.10.50.40">
    <property type="match status" value="1"/>
</dbReference>
<dbReference type="VEuPathDB" id="FungiDB:CPSG_05282"/>